<proteinExistence type="predicted"/>
<dbReference type="Gene3D" id="3.60.130.30">
    <property type="match status" value="1"/>
</dbReference>
<feature type="non-terminal residue" evidence="1">
    <location>
        <position position="1"/>
    </location>
</feature>
<dbReference type="AlphaFoldDB" id="A0A0C3G7X1"/>
<reference evidence="2" key="2">
    <citation type="submission" date="2015-01" db="EMBL/GenBank/DDBJ databases">
        <title>Evolutionary Origins and Diversification of the Mycorrhizal Mutualists.</title>
        <authorList>
            <consortium name="DOE Joint Genome Institute"/>
            <consortium name="Mycorrhizal Genomics Consortium"/>
            <person name="Kohler A."/>
            <person name="Kuo A."/>
            <person name="Nagy L.G."/>
            <person name="Floudas D."/>
            <person name="Copeland A."/>
            <person name="Barry K.W."/>
            <person name="Cichocki N."/>
            <person name="Veneault-Fourrey C."/>
            <person name="LaButti K."/>
            <person name="Lindquist E.A."/>
            <person name="Lipzen A."/>
            <person name="Lundell T."/>
            <person name="Morin E."/>
            <person name="Murat C."/>
            <person name="Riley R."/>
            <person name="Ohm R."/>
            <person name="Sun H."/>
            <person name="Tunlid A."/>
            <person name="Henrissat B."/>
            <person name="Grigoriev I.V."/>
            <person name="Hibbett D.S."/>
            <person name="Martin F."/>
        </authorList>
    </citation>
    <scope>NUCLEOTIDE SEQUENCE [LARGE SCALE GENOMIC DNA]</scope>
    <source>
        <strain evidence="2">F 1598</strain>
    </source>
</reference>
<dbReference type="EMBL" id="KN832978">
    <property type="protein sequence ID" value="KIM87874.1"/>
    <property type="molecule type" value="Genomic_DNA"/>
</dbReference>
<dbReference type="HOGENOM" id="CLU_031314_2_0_1"/>
<accession>A0A0C3G7X1</accession>
<protein>
    <submittedName>
        <fullName evidence="1">Uncharacterized protein</fullName>
    </submittedName>
</protein>
<evidence type="ECO:0000313" key="1">
    <source>
        <dbReference type="EMBL" id="KIM87874.1"/>
    </source>
</evidence>
<dbReference type="OrthoDB" id="2797114at2759"/>
<reference evidence="1 2" key="1">
    <citation type="submission" date="2014-04" db="EMBL/GenBank/DDBJ databases">
        <authorList>
            <consortium name="DOE Joint Genome Institute"/>
            <person name="Kuo A."/>
            <person name="Tarkka M."/>
            <person name="Buscot F."/>
            <person name="Kohler A."/>
            <person name="Nagy L.G."/>
            <person name="Floudas D."/>
            <person name="Copeland A."/>
            <person name="Barry K.W."/>
            <person name="Cichocki N."/>
            <person name="Veneault-Fourrey C."/>
            <person name="LaButti K."/>
            <person name="Lindquist E.A."/>
            <person name="Lipzen A."/>
            <person name="Lundell T."/>
            <person name="Morin E."/>
            <person name="Murat C."/>
            <person name="Sun H."/>
            <person name="Tunlid A."/>
            <person name="Henrissat B."/>
            <person name="Grigoriev I.V."/>
            <person name="Hibbett D.S."/>
            <person name="Martin F."/>
            <person name="Nordberg H.P."/>
            <person name="Cantor M.N."/>
            <person name="Hua S.X."/>
        </authorList>
    </citation>
    <scope>NUCLEOTIDE SEQUENCE [LARGE SCALE GENOMIC DNA]</scope>
    <source>
        <strain evidence="1 2">F 1598</strain>
    </source>
</reference>
<dbReference type="Proteomes" id="UP000054166">
    <property type="component" value="Unassembled WGS sequence"/>
</dbReference>
<name>A0A0C3G7X1_PILCF</name>
<keyword evidence="2" id="KW-1185">Reference proteome</keyword>
<dbReference type="InParanoid" id="A0A0C3G7X1"/>
<gene>
    <name evidence="1" type="ORF">PILCRDRAFT_771714</name>
</gene>
<sequence>AIPIIDSKTRVIGVCSGHPSDPSWDSVPKSAAEKIDSARRAMNFAKNDLKHRRADTPAGAVGASFGGGQQVPGMLVNYGINALIYASLLSNIDIIRIAGFASCCFATWAPNLYMYYVDHMRPLYAKYPRLKWNFLNSVFACCTFNFGPTTCTFDHTDPGNLPFGWCAITALGNFDPTLGGHLVLWDLKIVIEFPPGSTIIIPSAALRHSNAAIQQGETLKSNSQRATRSRSTQLEGSFAGWIRGIRRRIHILPNSARCKRRRKRQGVKSAGSWAWVCFLH</sequence>
<organism evidence="1 2">
    <name type="scientific">Piloderma croceum (strain F 1598)</name>
    <dbReference type="NCBI Taxonomy" id="765440"/>
    <lineage>
        <taxon>Eukaryota</taxon>
        <taxon>Fungi</taxon>
        <taxon>Dikarya</taxon>
        <taxon>Basidiomycota</taxon>
        <taxon>Agaricomycotina</taxon>
        <taxon>Agaricomycetes</taxon>
        <taxon>Agaricomycetidae</taxon>
        <taxon>Atheliales</taxon>
        <taxon>Atheliaceae</taxon>
        <taxon>Piloderma</taxon>
    </lineage>
</organism>
<evidence type="ECO:0000313" key="2">
    <source>
        <dbReference type="Proteomes" id="UP000054166"/>
    </source>
</evidence>